<name>A0A0P9CY81_9CHLR</name>
<dbReference type="PATRIC" id="fig|186479.3.peg.10957"/>
<dbReference type="EMBL" id="LJCR01000954">
    <property type="protein sequence ID" value="KPV51347.1"/>
    <property type="molecule type" value="Genomic_DNA"/>
</dbReference>
<dbReference type="SUPFAM" id="SSF88874">
    <property type="entry name" value="Receptor-binding domain of short tail fibre protein gp12"/>
    <property type="match status" value="1"/>
</dbReference>
<feature type="non-terminal residue" evidence="2">
    <location>
        <position position="1"/>
    </location>
</feature>
<evidence type="ECO:0000313" key="3">
    <source>
        <dbReference type="Proteomes" id="UP000050509"/>
    </source>
</evidence>
<evidence type="ECO:0000256" key="1">
    <source>
        <dbReference type="SAM" id="MobiDB-lite"/>
    </source>
</evidence>
<reference evidence="2 3" key="1">
    <citation type="submission" date="2015-09" db="EMBL/GenBank/DDBJ databases">
        <title>Draft genome sequence of Kouleothrix aurantiaca JCM 19913.</title>
        <authorList>
            <person name="Hemp J."/>
        </authorList>
    </citation>
    <scope>NUCLEOTIDE SEQUENCE [LARGE SCALE GENOMIC DNA]</scope>
    <source>
        <strain evidence="2 3">COM-B</strain>
    </source>
</reference>
<organism evidence="2 3">
    <name type="scientific">Kouleothrix aurantiaca</name>
    <dbReference type="NCBI Taxonomy" id="186479"/>
    <lineage>
        <taxon>Bacteria</taxon>
        <taxon>Bacillati</taxon>
        <taxon>Chloroflexota</taxon>
        <taxon>Chloroflexia</taxon>
        <taxon>Chloroflexales</taxon>
        <taxon>Roseiflexineae</taxon>
        <taxon>Roseiflexaceae</taxon>
        <taxon>Kouleothrix</taxon>
    </lineage>
</organism>
<dbReference type="AlphaFoldDB" id="A0A0P9CY81"/>
<evidence type="ECO:0000313" key="2">
    <source>
        <dbReference type="EMBL" id="KPV51347.1"/>
    </source>
</evidence>
<feature type="region of interest" description="Disordered" evidence="1">
    <location>
        <begin position="1"/>
        <end position="33"/>
    </location>
</feature>
<keyword evidence="3" id="KW-1185">Reference proteome</keyword>
<gene>
    <name evidence="2" type="ORF">SE17_21730</name>
</gene>
<protein>
    <submittedName>
        <fullName evidence="2">Phage tail protein</fullName>
    </submittedName>
</protein>
<comment type="caution">
    <text evidence="2">The sequence shown here is derived from an EMBL/GenBank/DDBJ whole genome shotgun (WGS) entry which is preliminary data.</text>
</comment>
<accession>A0A0P9CY81</accession>
<proteinExistence type="predicted"/>
<sequence>ASSASVPQDLSGDQANTNMNTGAIGSTGGSQPHDNMQPYLVINFIISLEGIYPSQN</sequence>
<dbReference type="Proteomes" id="UP000050509">
    <property type="component" value="Unassembled WGS sequence"/>
</dbReference>